<accession>A0AAV4Y6V0</accession>
<gene>
    <name evidence="1" type="ORF">CEXT_312331</name>
</gene>
<keyword evidence="2" id="KW-1185">Reference proteome</keyword>
<sequence length="83" mass="9659">MRKLNLGGGRQVLQDRFRKWLTARCCTNSKVQLGRLLKFGLSKDLMRLASPLNSGYLTRGPAFKSRRLLVTSYLMKRWTNMRP</sequence>
<reference evidence="1 2" key="1">
    <citation type="submission" date="2021-06" db="EMBL/GenBank/DDBJ databases">
        <title>Caerostris extrusa draft genome.</title>
        <authorList>
            <person name="Kono N."/>
            <person name="Arakawa K."/>
        </authorList>
    </citation>
    <scope>NUCLEOTIDE SEQUENCE [LARGE SCALE GENOMIC DNA]</scope>
</reference>
<evidence type="ECO:0000313" key="2">
    <source>
        <dbReference type="Proteomes" id="UP001054945"/>
    </source>
</evidence>
<protein>
    <submittedName>
        <fullName evidence="1">Uncharacterized protein</fullName>
    </submittedName>
</protein>
<dbReference type="AlphaFoldDB" id="A0AAV4Y6V0"/>
<proteinExistence type="predicted"/>
<dbReference type="EMBL" id="BPLR01018768">
    <property type="protein sequence ID" value="GIZ02180.1"/>
    <property type="molecule type" value="Genomic_DNA"/>
</dbReference>
<dbReference type="Proteomes" id="UP001054945">
    <property type="component" value="Unassembled WGS sequence"/>
</dbReference>
<name>A0AAV4Y6V0_CAEEX</name>
<evidence type="ECO:0000313" key="1">
    <source>
        <dbReference type="EMBL" id="GIZ02180.1"/>
    </source>
</evidence>
<comment type="caution">
    <text evidence="1">The sequence shown here is derived from an EMBL/GenBank/DDBJ whole genome shotgun (WGS) entry which is preliminary data.</text>
</comment>
<organism evidence="1 2">
    <name type="scientific">Caerostris extrusa</name>
    <name type="common">Bark spider</name>
    <name type="synonym">Caerostris bankana</name>
    <dbReference type="NCBI Taxonomy" id="172846"/>
    <lineage>
        <taxon>Eukaryota</taxon>
        <taxon>Metazoa</taxon>
        <taxon>Ecdysozoa</taxon>
        <taxon>Arthropoda</taxon>
        <taxon>Chelicerata</taxon>
        <taxon>Arachnida</taxon>
        <taxon>Araneae</taxon>
        <taxon>Araneomorphae</taxon>
        <taxon>Entelegynae</taxon>
        <taxon>Araneoidea</taxon>
        <taxon>Araneidae</taxon>
        <taxon>Caerostris</taxon>
    </lineage>
</organism>